<dbReference type="SUPFAM" id="SSF47413">
    <property type="entry name" value="lambda repressor-like DNA-binding domains"/>
    <property type="match status" value="1"/>
</dbReference>
<sequence>MAAIISVSTVAELGQAIRERRQVLGLRQAEAAMQSGVSAATFSAIENGKETARIGLVLQICRDLGLQITLRA</sequence>
<dbReference type="CDD" id="cd00093">
    <property type="entry name" value="HTH_XRE"/>
    <property type="match status" value="1"/>
</dbReference>
<dbReference type="RefSeq" id="WP_055211415.1">
    <property type="nucleotide sequence ID" value="NZ_CP061202.1"/>
</dbReference>
<evidence type="ECO:0000313" key="2">
    <source>
        <dbReference type="Proteomes" id="UP000183812"/>
    </source>
</evidence>
<evidence type="ECO:0000313" key="1">
    <source>
        <dbReference type="EMBL" id="SDG25580.1"/>
    </source>
</evidence>
<reference evidence="1 2" key="1">
    <citation type="submission" date="2016-10" db="EMBL/GenBank/DDBJ databases">
        <authorList>
            <person name="de Groot N.N."/>
        </authorList>
    </citation>
    <scope>NUCLEOTIDE SEQUENCE [LARGE SCALE GENOMIC DNA]</scope>
    <source>
        <strain evidence="2">DSM 938 / 37b4</strain>
    </source>
</reference>
<accession>A0A0Q0UJL7</accession>
<organism evidence="1 2">
    <name type="scientific">Rhodobacter capsulatus</name>
    <name type="common">Rhodopseudomonas capsulata</name>
    <dbReference type="NCBI Taxonomy" id="1061"/>
    <lineage>
        <taxon>Bacteria</taxon>
        <taxon>Pseudomonadati</taxon>
        <taxon>Pseudomonadota</taxon>
        <taxon>Alphaproteobacteria</taxon>
        <taxon>Rhodobacterales</taxon>
        <taxon>Rhodobacter group</taxon>
        <taxon>Rhodobacter</taxon>
    </lineage>
</organism>
<dbReference type="Gene3D" id="1.10.260.40">
    <property type="entry name" value="lambda repressor-like DNA-binding domains"/>
    <property type="match status" value="1"/>
</dbReference>
<dbReference type="AlphaFoldDB" id="A0A0Q0UJL7"/>
<dbReference type="InterPro" id="IPR010982">
    <property type="entry name" value="Lambda_DNA-bd_dom_sf"/>
</dbReference>
<gene>
    <name evidence="1" type="ORF">SAMN04244550_03668</name>
</gene>
<dbReference type="GO" id="GO:0003677">
    <property type="term" value="F:DNA binding"/>
    <property type="evidence" value="ECO:0007669"/>
    <property type="project" value="InterPro"/>
</dbReference>
<dbReference type="OrthoDB" id="7361823at2"/>
<name>A0A0Q0UJL7_RHOCA</name>
<dbReference type="EMBL" id="FNAY01000045">
    <property type="protein sequence ID" value="SDG25580.1"/>
    <property type="molecule type" value="Genomic_DNA"/>
</dbReference>
<proteinExistence type="predicted"/>
<dbReference type="Pfam" id="PF13560">
    <property type="entry name" value="HTH_31"/>
    <property type="match status" value="1"/>
</dbReference>
<protein>
    <submittedName>
        <fullName evidence="1">Transcriptional regulator, y4mF family</fullName>
    </submittedName>
</protein>
<dbReference type="PROSITE" id="PS50943">
    <property type="entry name" value="HTH_CROC1"/>
    <property type="match status" value="1"/>
</dbReference>
<dbReference type="Proteomes" id="UP000183812">
    <property type="component" value="Unassembled WGS sequence"/>
</dbReference>
<dbReference type="SMART" id="SM00530">
    <property type="entry name" value="HTH_XRE"/>
    <property type="match status" value="1"/>
</dbReference>
<dbReference type="InterPro" id="IPR001387">
    <property type="entry name" value="Cro/C1-type_HTH"/>
</dbReference>